<comment type="caution">
    <text evidence="3">The sequence shown here is derived from an EMBL/GenBank/DDBJ whole genome shotgun (WGS) entry which is preliminary data.</text>
</comment>
<dbReference type="AlphaFoldDB" id="A0AAV9ALF1"/>
<gene>
    <name evidence="3" type="ORF">QJS04_geneDACA018171</name>
</gene>
<protein>
    <recommendedName>
        <fullName evidence="2">Malectin-like domain-containing protein</fullName>
    </recommendedName>
</protein>
<dbReference type="Proteomes" id="UP001179952">
    <property type="component" value="Unassembled WGS sequence"/>
</dbReference>
<evidence type="ECO:0000313" key="3">
    <source>
        <dbReference type="EMBL" id="KAK1264651.1"/>
    </source>
</evidence>
<dbReference type="Pfam" id="PF12819">
    <property type="entry name" value="Malectin_like"/>
    <property type="match status" value="1"/>
</dbReference>
<reference evidence="3" key="2">
    <citation type="submission" date="2023-06" db="EMBL/GenBank/DDBJ databases">
        <authorList>
            <person name="Ma L."/>
            <person name="Liu K.-W."/>
            <person name="Li Z."/>
            <person name="Hsiao Y.-Y."/>
            <person name="Qi Y."/>
            <person name="Fu T."/>
            <person name="Tang G."/>
            <person name="Zhang D."/>
            <person name="Sun W.-H."/>
            <person name="Liu D.-K."/>
            <person name="Li Y."/>
            <person name="Chen G.-Z."/>
            <person name="Liu X.-D."/>
            <person name="Liao X.-Y."/>
            <person name="Jiang Y.-T."/>
            <person name="Yu X."/>
            <person name="Hao Y."/>
            <person name="Huang J."/>
            <person name="Zhao X.-W."/>
            <person name="Ke S."/>
            <person name="Chen Y.-Y."/>
            <person name="Wu W.-L."/>
            <person name="Hsu J.-L."/>
            <person name="Lin Y.-F."/>
            <person name="Huang M.-D."/>
            <person name="Li C.-Y."/>
            <person name="Huang L."/>
            <person name="Wang Z.-W."/>
            <person name="Zhao X."/>
            <person name="Zhong W.-Y."/>
            <person name="Peng D.-H."/>
            <person name="Ahmad S."/>
            <person name="Lan S."/>
            <person name="Zhang J.-S."/>
            <person name="Tsai W.-C."/>
            <person name="Van De Peer Y."/>
            <person name="Liu Z.-J."/>
        </authorList>
    </citation>
    <scope>NUCLEOTIDE SEQUENCE</scope>
    <source>
        <strain evidence="3">SCP</strain>
        <tissue evidence="3">Leaves</tissue>
    </source>
</reference>
<keyword evidence="4" id="KW-1185">Reference proteome</keyword>
<evidence type="ECO:0000259" key="2">
    <source>
        <dbReference type="Pfam" id="PF12819"/>
    </source>
</evidence>
<feature type="domain" description="Malectin-like" evidence="2">
    <location>
        <begin position="4"/>
        <end position="72"/>
    </location>
</feature>
<sequence>MEVKILNSNESRLIDIYFNDKVFRRGFQPKYMYADTVFNADPLSAVSSASYGLSRGVGSTLRPFLNAVEIYAAVD</sequence>
<proteinExistence type="predicted"/>
<accession>A0AAV9ALF1</accession>
<comment type="subcellular location">
    <subcellularLocation>
        <location evidence="1">Membrane</location>
        <topology evidence="1">Single-pass membrane protein</topology>
    </subcellularLocation>
</comment>
<dbReference type="GO" id="GO:0016020">
    <property type="term" value="C:membrane"/>
    <property type="evidence" value="ECO:0007669"/>
    <property type="project" value="UniProtKB-SubCell"/>
</dbReference>
<evidence type="ECO:0000256" key="1">
    <source>
        <dbReference type="ARBA" id="ARBA00004167"/>
    </source>
</evidence>
<reference evidence="3" key="1">
    <citation type="journal article" date="2023" name="Nat. Commun.">
        <title>Diploid and tetraploid genomes of Acorus and the evolution of monocots.</title>
        <authorList>
            <person name="Ma L."/>
            <person name="Liu K.W."/>
            <person name="Li Z."/>
            <person name="Hsiao Y.Y."/>
            <person name="Qi Y."/>
            <person name="Fu T."/>
            <person name="Tang G.D."/>
            <person name="Zhang D."/>
            <person name="Sun W.H."/>
            <person name="Liu D.K."/>
            <person name="Li Y."/>
            <person name="Chen G.Z."/>
            <person name="Liu X.D."/>
            <person name="Liao X.Y."/>
            <person name="Jiang Y.T."/>
            <person name="Yu X."/>
            <person name="Hao Y."/>
            <person name="Huang J."/>
            <person name="Zhao X.W."/>
            <person name="Ke S."/>
            <person name="Chen Y.Y."/>
            <person name="Wu W.L."/>
            <person name="Hsu J.L."/>
            <person name="Lin Y.F."/>
            <person name="Huang M.D."/>
            <person name="Li C.Y."/>
            <person name="Huang L."/>
            <person name="Wang Z.W."/>
            <person name="Zhao X."/>
            <person name="Zhong W.Y."/>
            <person name="Peng D.H."/>
            <person name="Ahmad S."/>
            <person name="Lan S."/>
            <person name="Zhang J.S."/>
            <person name="Tsai W.C."/>
            <person name="Van de Peer Y."/>
            <person name="Liu Z.J."/>
        </authorList>
    </citation>
    <scope>NUCLEOTIDE SEQUENCE</scope>
    <source>
        <strain evidence="3">SCP</strain>
    </source>
</reference>
<dbReference type="InterPro" id="IPR024788">
    <property type="entry name" value="Malectin-like_Carb-bd_dom"/>
</dbReference>
<organism evidence="3 4">
    <name type="scientific">Acorus gramineus</name>
    <name type="common">Dwarf sweet flag</name>
    <dbReference type="NCBI Taxonomy" id="55184"/>
    <lineage>
        <taxon>Eukaryota</taxon>
        <taxon>Viridiplantae</taxon>
        <taxon>Streptophyta</taxon>
        <taxon>Embryophyta</taxon>
        <taxon>Tracheophyta</taxon>
        <taxon>Spermatophyta</taxon>
        <taxon>Magnoliopsida</taxon>
        <taxon>Liliopsida</taxon>
        <taxon>Acoraceae</taxon>
        <taxon>Acorus</taxon>
    </lineage>
</organism>
<dbReference type="EMBL" id="JAUJYN010000008">
    <property type="protein sequence ID" value="KAK1264651.1"/>
    <property type="molecule type" value="Genomic_DNA"/>
</dbReference>
<evidence type="ECO:0000313" key="4">
    <source>
        <dbReference type="Proteomes" id="UP001179952"/>
    </source>
</evidence>
<name>A0AAV9ALF1_ACOGR</name>